<dbReference type="SUPFAM" id="SSF56524">
    <property type="entry name" value="Oxidoreductase molybdopterin-binding domain"/>
    <property type="match status" value="4"/>
</dbReference>
<comment type="caution">
    <text evidence="2">The sequence shown here is derived from an EMBL/GenBank/DDBJ whole genome shotgun (WGS) entry which is preliminary data.</text>
</comment>
<proteinExistence type="predicted"/>
<dbReference type="InterPro" id="IPR036374">
    <property type="entry name" value="OxRdtase_Mopterin-bd_sf"/>
</dbReference>
<dbReference type="Gene3D" id="3.90.420.10">
    <property type="entry name" value="Oxidoreductase, molybdopterin-binding domain"/>
    <property type="match status" value="3"/>
</dbReference>
<dbReference type="Proteomes" id="UP000737555">
    <property type="component" value="Unassembled WGS sequence"/>
</dbReference>
<evidence type="ECO:0000313" key="3">
    <source>
        <dbReference type="Proteomes" id="UP000737555"/>
    </source>
</evidence>
<dbReference type="InterPro" id="IPR000572">
    <property type="entry name" value="OxRdtase_Mopterin-bd_dom"/>
</dbReference>
<dbReference type="AlphaFoldDB" id="A0A8T7H1K8"/>
<evidence type="ECO:0000313" key="2">
    <source>
        <dbReference type="EMBL" id="NQS77582.1"/>
    </source>
</evidence>
<evidence type="ECO:0000259" key="1">
    <source>
        <dbReference type="Pfam" id="PF00174"/>
    </source>
</evidence>
<protein>
    <submittedName>
        <fullName evidence="2">Molybdopterin-dependent oxidoreductase</fullName>
    </submittedName>
</protein>
<organism evidence="2 3">
    <name type="scientific">Methanoculleus bourgensis</name>
    <dbReference type="NCBI Taxonomy" id="83986"/>
    <lineage>
        <taxon>Archaea</taxon>
        <taxon>Methanobacteriati</taxon>
        <taxon>Methanobacteriota</taxon>
        <taxon>Stenosarchaea group</taxon>
        <taxon>Methanomicrobia</taxon>
        <taxon>Methanomicrobiales</taxon>
        <taxon>Methanomicrobiaceae</taxon>
        <taxon>Methanoculleus</taxon>
    </lineage>
</organism>
<dbReference type="Pfam" id="PF00174">
    <property type="entry name" value="Oxidored_molyb"/>
    <property type="match status" value="1"/>
</dbReference>
<dbReference type="EMBL" id="JABMJE010000020">
    <property type="protein sequence ID" value="NQS77582.1"/>
    <property type="molecule type" value="Genomic_DNA"/>
</dbReference>
<name>A0A8T7H1K8_9EURY</name>
<reference evidence="2" key="1">
    <citation type="submission" date="2020-05" db="EMBL/GenBank/DDBJ databases">
        <title>The first insight into the ecology of ammonia-tolerant syntrophic propionate oxidizing bacteria.</title>
        <authorList>
            <person name="Singh A."/>
            <person name="Schnurer A."/>
            <person name="Westerholm M."/>
        </authorList>
    </citation>
    <scope>NUCLEOTIDE SEQUENCE</scope>
    <source>
        <strain evidence="2">MAG54</strain>
    </source>
</reference>
<feature type="domain" description="Oxidoreductase molybdopterin-binding" evidence="1">
    <location>
        <begin position="563"/>
        <end position="673"/>
    </location>
</feature>
<sequence>MVCLLLVPPAAAETLDNTGVNQTGSFVDDTVLPEATSSATLSEEVTATPTEVPPATATDEVTAEPTEEVVVASVEDPAESSVQTLVQATEPVILFNGTVALTDGTFECTAYESGTAYTVQNKTPLGALQAVAERKGFTYEVTDKRWTEDEVLLLDNVGDYKYVKSGTKWVCYVNGIKKDGYNNHDAGLNVIALADGDEIIFCYGASPTPEDATALIKITVGVEDSEELPVEPTGWTITLKGALTDTVNQDFFERGITHGHTATYTDENGEWKGMPLWYLVGLVDDDQGHGSGTFNEALAEKGYSIKVTGSDGYGVNFDSASVSMNDNIIVANTLNGTPLPETIGEKNKVCWPLRMVGSDVSAGQLVGGVATIELVGLPEPSEGWEITLAGAFNRTVSQAEFEEWVNCHGKRYTDSKDRVWTGMPLWYLVGAVDDIDSGSHWKFNDARVDEGYTVRVTAGDGLNATFEIADIARNDSFIVANKLNATALTADNGGPLKFVGPGLSGKQQVGGIASIVLEGLPGESTESEWTLSLEGPKVTDLFTKEEFEDCEACSHHTVTYDDGVSTWTGVTLKTLCGWVDDDVMHGSGAFNTALAQAGYTVIVSSGGESPYSKEFSSKDILANPENYIVASKVNGTAITGDKVYPLRLVGEGATGSLSVGNIQRIQLVDFQKPTEPPAIRIVRYASDGKTVVNETTKTCEWMEKNLKVYGEPDGIRLKFQGPTFKPDDLWNPAKDINLNKVDEVVKGTAVRDLCDLVGGVPEGGEVKLLAPDGFETKLNYTNLYTPLERQGEAIIAWWNERQGYVPDYSDGPRNFFTTPGGVFGAEDMRTCLAEDYWHYYWADGIQYPSAAGVSTKYIATIAIYPGTREDWSLTLTGAITDTMSRSYFESAKACAMAGSHSATWTDGEGQVWSGMPLWVLCGWVDDANKHDYGTNPFNDDLADAGYEITVIDYGPDGVKGTDDDFSTTFNSSFVKRNNNIIVADEIDGAPLPNDGKTWPLKLVGSALTSNKQRVGSIDEIVLTGVPIVADATISLEQGWNFVSVPRVLSAGNDNATIFANVNREKHSIWQYDAAIKDWKRVTETDPILPLEGYWIYSAGNVEVPLQFDTGVIRTPPAKALAKGWNAIGFSDTEPATARDTLLSLGDAWTQVIGHDASTQRYETSIIRGGSGNHADTQEMLPMKGYWVYLRGESELAAIGA</sequence>
<gene>
    <name evidence="2" type="ORF">HQQ74_02480</name>
</gene>
<accession>A0A8T7H1K8</accession>